<proteinExistence type="predicted"/>
<comment type="caution">
    <text evidence="1">The sequence shown here is derived from an EMBL/GenBank/DDBJ whole genome shotgun (WGS) entry which is preliminary data.</text>
</comment>
<dbReference type="EMBL" id="CAVMJV010000022">
    <property type="protein sequence ID" value="CAK5072237.1"/>
    <property type="molecule type" value="Genomic_DNA"/>
</dbReference>
<keyword evidence="2" id="KW-1185">Reference proteome</keyword>
<reference evidence="1" key="1">
    <citation type="submission" date="2023-11" db="EMBL/GenBank/DDBJ databases">
        <authorList>
            <person name="Poullet M."/>
        </authorList>
    </citation>
    <scope>NUCLEOTIDE SEQUENCE</scope>
    <source>
        <strain evidence="1">E1834</strain>
    </source>
</reference>
<name>A0ACB0Z118_MELEN</name>
<gene>
    <name evidence="1" type="ORF">MENTE1834_LOCUS19136</name>
</gene>
<evidence type="ECO:0000313" key="1">
    <source>
        <dbReference type="EMBL" id="CAK5072237.1"/>
    </source>
</evidence>
<accession>A0ACB0Z118</accession>
<organism evidence="1 2">
    <name type="scientific">Meloidogyne enterolobii</name>
    <name type="common">Root-knot nematode worm</name>
    <name type="synonym">Meloidogyne mayaguensis</name>
    <dbReference type="NCBI Taxonomy" id="390850"/>
    <lineage>
        <taxon>Eukaryota</taxon>
        <taxon>Metazoa</taxon>
        <taxon>Ecdysozoa</taxon>
        <taxon>Nematoda</taxon>
        <taxon>Chromadorea</taxon>
        <taxon>Rhabditida</taxon>
        <taxon>Tylenchina</taxon>
        <taxon>Tylenchomorpha</taxon>
        <taxon>Tylenchoidea</taxon>
        <taxon>Meloidogynidae</taxon>
        <taxon>Meloidogyninae</taxon>
        <taxon>Meloidogyne</taxon>
    </lineage>
</organism>
<evidence type="ECO:0000313" key="2">
    <source>
        <dbReference type="Proteomes" id="UP001497535"/>
    </source>
</evidence>
<sequence>MYIIVFGGDPSLITLFGESAGGASVSMHMLSPLSQPYFTRSILQSGAATAPWAVENKQYMKCGNGNMSHLAPDQWNMDEVLRCLHEASADKLRDSEWSPVMEFADFPWVPVIDGEFLVENIETSLKRGNFKKTQLLAGSNFDEARKLKENFRKKFF</sequence>
<protein>
    <submittedName>
        <fullName evidence="1">Uncharacterized protein</fullName>
    </submittedName>
</protein>
<dbReference type="Proteomes" id="UP001497535">
    <property type="component" value="Unassembled WGS sequence"/>
</dbReference>